<comment type="caution">
    <text evidence="8">The sequence shown here is derived from an EMBL/GenBank/DDBJ whole genome shotgun (WGS) entry which is preliminary data.</text>
</comment>
<dbReference type="GO" id="GO:0009234">
    <property type="term" value="P:menaquinone biosynthetic process"/>
    <property type="evidence" value="ECO:0007669"/>
    <property type="project" value="UniProtKB-UniRule"/>
</dbReference>
<dbReference type="Pfam" id="PF00501">
    <property type="entry name" value="AMP-binding"/>
    <property type="match status" value="1"/>
</dbReference>
<evidence type="ECO:0000259" key="6">
    <source>
        <dbReference type="Pfam" id="PF00501"/>
    </source>
</evidence>
<evidence type="ECO:0000256" key="2">
    <source>
        <dbReference type="ARBA" id="ARBA00022598"/>
    </source>
</evidence>
<evidence type="ECO:0000256" key="1">
    <source>
        <dbReference type="ARBA" id="ARBA00022428"/>
    </source>
</evidence>
<dbReference type="InterPro" id="IPR045851">
    <property type="entry name" value="AMP-bd_C_sf"/>
</dbReference>
<feature type="domain" description="AMP-binding enzyme C-terminal" evidence="7">
    <location>
        <begin position="416"/>
        <end position="491"/>
    </location>
</feature>
<keyword evidence="2 5" id="KW-0436">Ligase</keyword>
<dbReference type="InterPro" id="IPR020845">
    <property type="entry name" value="AMP-binding_CS"/>
</dbReference>
<dbReference type="UniPathway" id="UPA01057">
    <property type="reaction ID" value="UER00166"/>
</dbReference>
<comment type="pathway">
    <text evidence="5">Quinol/quinone metabolism; menaquinone biosynthesis.</text>
</comment>
<keyword evidence="9" id="KW-1185">Reference proteome</keyword>
<dbReference type="Pfam" id="PF13193">
    <property type="entry name" value="AMP-binding_C"/>
    <property type="match status" value="1"/>
</dbReference>
<organism evidence="8 9">
    <name type="scientific">Sulfoacidibacillus thermotolerans</name>
    <name type="common">Acidibacillus sulfuroxidans</name>
    <dbReference type="NCBI Taxonomy" id="1765684"/>
    <lineage>
        <taxon>Bacteria</taxon>
        <taxon>Bacillati</taxon>
        <taxon>Bacillota</taxon>
        <taxon>Bacilli</taxon>
        <taxon>Bacillales</taxon>
        <taxon>Alicyclobacillaceae</taxon>
        <taxon>Sulfoacidibacillus</taxon>
    </lineage>
</organism>
<protein>
    <recommendedName>
        <fullName evidence="5">2-succinylbenzoate--CoA ligase</fullName>
        <ecNumber evidence="5">6.2.1.26</ecNumber>
    </recommendedName>
    <alternativeName>
        <fullName evidence="5">o-succinylbenzoyl-CoA synthetase</fullName>
        <shortName evidence="5">OSB-CoA synthetase</shortName>
    </alternativeName>
</protein>
<dbReference type="EMBL" id="MPDK01000007">
    <property type="protein sequence ID" value="PWI57906.1"/>
    <property type="molecule type" value="Genomic_DNA"/>
</dbReference>
<gene>
    <name evidence="5" type="primary">menE</name>
    <name evidence="8" type="ORF">BM613_05670</name>
</gene>
<dbReference type="SUPFAM" id="SSF56801">
    <property type="entry name" value="Acetyl-CoA synthetase-like"/>
    <property type="match status" value="1"/>
</dbReference>
<dbReference type="Gene3D" id="3.40.50.12780">
    <property type="entry name" value="N-terminal domain of ligase-like"/>
    <property type="match status" value="1"/>
</dbReference>
<comment type="pathway">
    <text evidence="5">Quinol/quinone metabolism; 1,4-dihydroxy-2-naphthoate biosynthesis; 1,4-dihydroxy-2-naphthoate from chorismate: step 5/7.</text>
</comment>
<dbReference type="InterPro" id="IPR000873">
    <property type="entry name" value="AMP-dep_synth/lig_dom"/>
</dbReference>
<dbReference type="AlphaFoldDB" id="A0A2U3D9F3"/>
<evidence type="ECO:0000259" key="7">
    <source>
        <dbReference type="Pfam" id="PF13193"/>
    </source>
</evidence>
<evidence type="ECO:0000256" key="4">
    <source>
        <dbReference type="ARBA" id="ARBA00022840"/>
    </source>
</evidence>
<evidence type="ECO:0000313" key="9">
    <source>
        <dbReference type="Proteomes" id="UP000245380"/>
    </source>
</evidence>
<dbReference type="EC" id="6.2.1.26" evidence="5"/>
<name>A0A2U3D9F3_SULT2</name>
<evidence type="ECO:0000256" key="5">
    <source>
        <dbReference type="HAMAP-Rule" id="MF_00731"/>
    </source>
</evidence>
<comment type="function">
    <text evidence="5">Converts 2-succinylbenzoate (OSB) to 2-succinylbenzoyl-CoA (OSB-CoA).</text>
</comment>
<dbReference type="GO" id="GO:0006631">
    <property type="term" value="P:fatty acid metabolic process"/>
    <property type="evidence" value="ECO:0007669"/>
    <property type="project" value="TreeGrafter"/>
</dbReference>
<reference evidence="8 9" key="1">
    <citation type="submission" date="2016-11" db="EMBL/GenBank/DDBJ databases">
        <title>Comparative genomics of Acidibacillus ferroxidans species.</title>
        <authorList>
            <person name="Oliveira G."/>
            <person name="Nunes G."/>
            <person name="Oliveira R."/>
            <person name="Araujo F."/>
            <person name="Salim A."/>
            <person name="Scholte L."/>
            <person name="Morais D."/>
            <person name="Nancucheo I."/>
            <person name="Johnson D.B."/>
            <person name="Grail B."/>
            <person name="Bittencourt J."/>
            <person name="Valadares R."/>
        </authorList>
    </citation>
    <scope>NUCLEOTIDE SEQUENCE [LARGE SCALE GENOMIC DNA]</scope>
    <source>
        <strain evidence="8 9">Y002</strain>
    </source>
</reference>
<dbReference type="RefSeq" id="WP_109430208.1">
    <property type="nucleotide sequence ID" value="NZ_MPDK01000007.1"/>
</dbReference>
<evidence type="ECO:0000256" key="3">
    <source>
        <dbReference type="ARBA" id="ARBA00022741"/>
    </source>
</evidence>
<keyword evidence="4 5" id="KW-0067">ATP-binding</keyword>
<dbReference type="PANTHER" id="PTHR43201">
    <property type="entry name" value="ACYL-COA SYNTHETASE"/>
    <property type="match status" value="1"/>
</dbReference>
<comment type="catalytic activity">
    <reaction evidence="5">
        <text>2-succinylbenzoate + ATP + CoA = 2-succinylbenzoyl-CoA + AMP + diphosphate</text>
        <dbReference type="Rhea" id="RHEA:17009"/>
        <dbReference type="ChEBI" id="CHEBI:18325"/>
        <dbReference type="ChEBI" id="CHEBI:30616"/>
        <dbReference type="ChEBI" id="CHEBI:33019"/>
        <dbReference type="ChEBI" id="CHEBI:57287"/>
        <dbReference type="ChEBI" id="CHEBI:57364"/>
        <dbReference type="ChEBI" id="CHEBI:456215"/>
        <dbReference type="EC" id="6.2.1.26"/>
    </reaction>
</comment>
<dbReference type="UniPathway" id="UPA00079"/>
<accession>A0A2U3D9F3</accession>
<dbReference type="HAMAP" id="MF_00731">
    <property type="entry name" value="MenE"/>
    <property type="match status" value="1"/>
</dbReference>
<comment type="similarity">
    <text evidence="5">Belongs to the ATP-dependent AMP-binding enzyme family. MenE subfamily.</text>
</comment>
<keyword evidence="3 5" id="KW-0547">Nucleotide-binding</keyword>
<evidence type="ECO:0000313" key="8">
    <source>
        <dbReference type="EMBL" id="PWI57906.1"/>
    </source>
</evidence>
<dbReference type="PANTHER" id="PTHR43201:SF5">
    <property type="entry name" value="MEDIUM-CHAIN ACYL-COA LIGASE ACSF2, MITOCHONDRIAL"/>
    <property type="match status" value="1"/>
</dbReference>
<dbReference type="GO" id="GO:0005524">
    <property type="term" value="F:ATP binding"/>
    <property type="evidence" value="ECO:0007669"/>
    <property type="project" value="UniProtKB-KW"/>
</dbReference>
<sequence>MSGAYGANLLSSRVPDWLSRQRHSEQLAIAFENETWSYKKLYERVGRLAGFFAAHGVQKGDRVALLARHGLVFAASVHSFIQLEAVLVPLNTRLAAEELAWQIQDAGIRLLVYDDEHRSLAMRALAICRTNGVALLSPIELDGVHWDEQVEPIYHDAIELSAIQCMIYTSGTTGRPKAARISYGNHLFGALGSALRLGVQANDRWLTPLPLFHVGGQSVLLRSVIYGTAALIQAKFDPLQVNSAIYNKGATLVSVVPAMLFRMLAEQEMPYPSTLRNVLLGGGPAPRTLLETCLAKGVPVSQSYGLTEANSQVATLSLNESLRKLGSSGQALAFTEICIMGKDGPLPPYQEGEIALRGPTIFAGYDHNPVANEQAFRDGWFYTGDIGYVDDEEYLYVLDRRADLILSGGENVYPAEVEAVLLAHQDILEAGVSGMSDEHFGQVPFAAIKVKPGSVVDPAEVQAFCRERLAGYKVPRKIVIVDELPRNASGKLLRRELSKWL</sequence>
<dbReference type="InterPro" id="IPR010192">
    <property type="entry name" value="MenE"/>
</dbReference>
<proteinExistence type="inferred from homology"/>
<dbReference type="OrthoDB" id="9765680at2"/>
<dbReference type="Gene3D" id="3.30.300.30">
    <property type="match status" value="1"/>
</dbReference>
<feature type="domain" description="AMP-dependent synthetase/ligase" evidence="6">
    <location>
        <begin position="21"/>
        <end position="365"/>
    </location>
</feature>
<dbReference type="GO" id="GO:0008756">
    <property type="term" value="F:o-succinylbenzoate-CoA ligase activity"/>
    <property type="evidence" value="ECO:0007669"/>
    <property type="project" value="UniProtKB-UniRule"/>
</dbReference>
<dbReference type="GO" id="GO:0031956">
    <property type="term" value="F:medium-chain fatty acid-CoA ligase activity"/>
    <property type="evidence" value="ECO:0007669"/>
    <property type="project" value="TreeGrafter"/>
</dbReference>
<keyword evidence="1 5" id="KW-0474">Menaquinone biosynthesis</keyword>
<dbReference type="PROSITE" id="PS00455">
    <property type="entry name" value="AMP_BINDING"/>
    <property type="match status" value="1"/>
</dbReference>
<dbReference type="Proteomes" id="UP000245380">
    <property type="component" value="Unassembled WGS sequence"/>
</dbReference>
<dbReference type="InterPro" id="IPR042099">
    <property type="entry name" value="ANL_N_sf"/>
</dbReference>
<dbReference type="NCBIfam" id="TIGR01923">
    <property type="entry name" value="menE"/>
    <property type="match status" value="1"/>
</dbReference>
<dbReference type="InterPro" id="IPR025110">
    <property type="entry name" value="AMP-bd_C"/>
</dbReference>